<evidence type="ECO:0000256" key="1">
    <source>
        <dbReference type="SAM" id="MobiDB-lite"/>
    </source>
</evidence>
<accession>A0ABY2FI73</accession>
<feature type="region of interest" description="Disordered" evidence="1">
    <location>
        <begin position="87"/>
        <end position="120"/>
    </location>
</feature>
<sequence>MRAGAAGGFDDGTALGVTAGGVLLGAVLVGAGVEEGALEGVEEPLSFPPEQAVNASMRTAEQATARRDFVMGVSWWQRAWVGRCRPDFPAHQNNQLRSRRDRTHRMNRLKPPNVTPVTKL</sequence>
<evidence type="ECO:0000313" key="3">
    <source>
        <dbReference type="Proteomes" id="UP000295060"/>
    </source>
</evidence>
<feature type="compositionally biased region" description="Basic residues" evidence="1">
    <location>
        <begin position="97"/>
        <end position="108"/>
    </location>
</feature>
<comment type="caution">
    <text evidence="2">The sequence shown here is derived from an EMBL/GenBank/DDBJ whole genome shotgun (WGS) entry which is preliminary data.</text>
</comment>
<proteinExistence type="predicted"/>
<keyword evidence="3" id="KW-1185">Reference proteome</keyword>
<gene>
    <name evidence="2" type="ORF">EV137_0078</name>
</gene>
<evidence type="ECO:0000313" key="2">
    <source>
        <dbReference type="EMBL" id="TDW92818.1"/>
    </source>
</evidence>
<name>A0ABY2FI73_9ACTN</name>
<organism evidence="2 3">
    <name type="scientific">Kribbella pratensis</name>
    <dbReference type="NCBI Taxonomy" id="2512112"/>
    <lineage>
        <taxon>Bacteria</taxon>
        <taxon>Bacillati</taxon>
        <taxon>Actinomycetota</taxon>
        <taxon>Actinomycetes</taxon>
        <taxon>Propionibacteriales</taxon>
        <taxon>Kribbellaceae</taxon>
        <taxon>Kribbella</taxon>
    </lineage>
</organism>
<dbReference type="EMBL" id="SODU01000001">
    <property type="protein sequence ID" value="TDW92818.1"/>
    <property type="molecule type" value="Genomic_DNA"/>
</dbReference>
<dbReference type="Proteomes" id="UP000295060">
    <property type="component" value="Unassembled WGS sequence"/>
</dbReference>
<protein>
    <submittedName>
        <fullName evidence="2">Uncharacterized protein</fullName>
    </submittedName>
</protein>
<reference evidence="2 3" key="1">
    <citation type="submission" date="2019-03" db="EMBL/GenBank/DDBJ databases">
        <title>Genomic Encyclopedia of Type Strains, Phase III (KMG-III): the genomes of soil and plant-associated and newly described type strains.</title>
        <authorList>
            <person name="Whitman W."/>
        </authorList>
    </citation>
    <scope>NUCLEOTIDE SEQUENCE [LARGE SCALE GENOMIC DNA]</scope>
    <source>
        <strain evidence="2 3">VKMAc-2574</strain>
    </source>
</reference>